<protein>
    <submittedName>
        <fullName evidence="2">HNH endonuclease</fullName>
    </submittedName>
</protein>
<evidence type="ECO:0000259" key="1">
    <source>
        <dbReference type="SMART" id="SM00507"/>
    </source>
</evidence>
<reference evidence="2 3" key="1">
    <citation type="submission" date="2018-05" db="EMBL/GenBank/DDBJ databases">
        <title>Micromonospora from Atacama Desert.</title>
        <authorList>
            <person name="Carro L."/>
            <person name="Goodfellow M."/>
            <person name="Klenk H.-P."/>
        </authorList>
    </citation>
    <scope>NUCLEOTIDE SEQUENCE [LARGE SCALE GENOMIC DNA]</scope>
    <source>
        <strain evidence="2 3">LB39</strain>
    </source>
</reference>
<accession>A0A3N9WLL2</accession>
<organism evidence="2 3">
    <name type="scientific">Micromonospora inaquosa</name>
    <dbReference type="NCBI Taxonomy" id="2203716"/>
    <lineage>
        <taxon>Bacteria</taxon>
        <taxon>Bacillati</taxon>
        <taxon>Actinomycetota</taxon>
        <taxon>Actinomycetes</taxon>
        <taxon>Micromonosporales</taxon>
        <taxon>Micromonosporaceae</taxon>
        <taxon>Micromonospora</taxon>
    </lineage>
</organism>
<proteinExistence type="predicted"/>
<dbReference type="Proteomes" id="UP000282312">
    <property type="component" value="Unassembled WGS sequence"/>
</dbReference>
<dbReference type="GO" id="GO:0004519">
    <property type="term" value="F:endonuclease activity"/>
    <property type="evidence" value="ECO:0007669"/>
    <property type="project" value="UniProtKB-KW"/>
</dbReference>
<dbReference type="CDD" id="cd00085">
    <property type="entry name" value="HNHc"/>
    <property type="match status" value="1"/>
</dbReference>
<keyword evidence="2" id="KW-0255">Endonuclease</keyword>
<dbReference type="InterPro" id="IPR003870">
    <property type="entry name" value="DUF222"/>
</dbReference>
<dbReference type="SMART" id="SM00507">
    <property type="entry name" value="HNHc"/>
    <property type="match status" value="1"/>
</dbReference>
<name>A0A3N9WLL2_9ACTN</name>
<dbReference type="Pfam" id="PF02720">
    <property type="entry name" value="DUF222"/>
    <property type="match status" value="1"/>
</dbReference>
<sequence length="416" mass="45051">MVEELAQADDAVAACVDAATWTLTEHDLIAALDAAHRLEQRLAAVKLALIRELDGRGTATAQGASSTGVWLRERLRLTIATARRLVDLAAVLDTGNPGVRQALADGHISLDQARVIADTVNTVQTTAGPEAADKAVSLLTDWAGQFDPTHLRTLGTRILEHIAPDLADAAAHAALEADARRATRDRHLTLSTLTDGRLRLTGTLDTETAGLFRAAIDPLSTPSGTDDSRSPGQRRHDALADICQLALRTGELPDSGGDPAQIVVTTTYDGLTQQLSSGALDIGLHLTPDTVRRLACDATILPAVLDSAGQVLDVGRQRRLITGPLRRALVLRDRGCAFPGCDRPPRWCHAHHIHHWTDGGTTNLDNAVLLRGHHHRHVHQTDWVVRLGDDGHPEFIPPAWLDPEQLPRRNHYHRQT</sequence>
<dbReference type="AlphaFoldDB" id="A0A3N9WLL2"/>
<dbReference type="RefSeq" id="WP_124773758.1">
    <property type="nucleotide sequence ID" value="NZ_QGSZ01000220.1"/>
</dbReference>
<dbReference type="InterPro" id="IPR003615">
    <property type="entry name" value="HNH_nuc"/>
</dbReference>
<dbReference type="EMBL" id="QGSZ01000220">
    <property type="protein sequence ID" value="RQX01688.1"/>
    <property type="molecule type" value="Genomic_DNA"/>
</dbReference>
<evidence type="ECO:0000313" key="2">
    <source>
        <dbReference type="EMBL" id="RQX01688.1"/>
    </source>
</evidence>
<dbReference type="OrthoDB" id="3656171at2"/>
<keyword evidence="2" id="KW-0540">Nuclease</keyword>
<comment type="caution">
    <text evidence="2">The sequence shown here is derived from an EMBL/GenBank/DDBJ whole genome shotgun (WGS) entry which is preliminary data.</text>
</comment>
<gene>
    <name evidence="2" type="ORF">DLJ59_17775</name>
</gene>
<keyword evidence="3" id="KW-1185">Reference proteome</keyword>
<keyword evidence="2" id="KW-0378">Hydrolase</keyword>
<feature type="domain" description="HNH nuclease" evidence="1">
    <location>
        <begin position="324"/>
        <end position="376"/>
    </location>
</feature>
<evidence type="ECO:0000313" key="3">
    <source>
        <dbReference type="Proteomes" id="UP000282312"/>
    </source>
</evidence>